<dbReference type="EMBL" id="KI912116">
    <property type="protein sequence ID" value="ETS77084.1"/>
    <property type="molecule type" value="Genomic_DNA"/>
</dbReference>
<proteinExistence type="predicted"/>
<reference evidence="3" key="1">
    <citation type="journal article" date="2015" name="BMC Genomics">
        <title>Genomic and transcriptomic analysis of the endophytic fungus Pestalotiopsis fici reveals its lifestyle and high potential for synthesis of natural products.</title>
        <authorList>
            <person name="Wang X."/>
            <person name="Zhang X."/>
            <person name="Liu L."/>
            <person name="Xiang M."/>
            <person name="Wang W."/>
            <person name="Sun X."/>
            <person name="Che Y."/>
            <person name="Guo L."/>
            <person name="Liu G."/>
            <person name="Guo L."/>
            <person name="Wang C."/>
            <person name="Yin W.B."/>
            <person name="Stadler M."/>
            <person name="Zhang X."/>
            <person name="Liu X."/>
        </authorList>
    </citation>
    <scope>NUCLEOTIDE SEQUENCE [LARGE SCALE GENOMIC DNA]</scope>
    <source>
        <strain evidence="3">W106-1 / CGMCC3.15140</strain>
    </source>
</reference>
<dbReference type="Pfam" id="PF00561">
    <property type="entry name" value="Abhydrolase_1"/>
    <property type="match status" value="1"/>
</dbReference>
<dbReference type="KEGG" id="pfy:PFICI_10958"/>
<dbReference type="eggNOG" id="ENOG502QS8H">
    <property type="taxonomic scope" value="Eukaryota"/>
</dbReference>
<accession>W3WTE5</accession>
<dbReference type="Gene3D" id="3.40.50.1820">
    <property type="entry name" value="alpha/beta hydrolase"/>
    <property type="match status" value="1"/>
</dbReference>
<dbReference type="AlphaFoldDB" id="W3WTE5"/>
<dbReference type="InterPro" id="IPR000073">
    <property type="entry name" value="AB_hydrolase_1"/>
</dbReference>
<gene>
    <name evidence="2" type="ORF">PFICI_10958</name>
</gene>
<keyword evidence="3" id="KW-1185">Reference proteome</keyword>
<feature type="domain" description="AB hydrolase-1" evidence="1">
    <location>
        <begin position="92"/>
        <end position="355"/>
    </location>
</feature>
<dbReference type="HOGENOM" id="CLU_020336_49_0_1"/>
<dbReference type="InterPro" id="IPR029058">
    <property type="entry name" value="AB_hydrolase_fold"/>
</dbReference>
<sequence>MAQDLRAYAPAWLQAIQQRASFLRQRCFDYISLLGSSLPILSTRRPDTDPDAHILQQRHPLLHANAESSEEYLVLSDGRKVGVAYYGAQSGPVVFYLHGFPGSRLSGTFFDTPGKKLGARIIAVDRPGIGNSSPQPGRTIFNHANDVREIAELLGVESYGIIGVSGGGPYALACAYLLPKENLKAVSILAGMGPIDIGTRGMNWSNWFIFNGFMYFPFIIRWIQNKLVATLATVSNEKIVALVERQLSKPSNRQFMYTATDIAILRDPDFLSMMLNFYREHYKQGVDGHMEDGRVLTTNLGFRLQDIRPSLPIQMWYSKDDTNVPFRMARAMAERLSCPPQFHAISDETHLSLVLKYSADVLEHLLEKL</sequence>
<dbReference type="OrthoDB" id="294702at2759"/>
<dbReference type="SUPFAM" id="SSF53474">
    <property type="entry name" value="alpha/beta-Hydrolases"/>
    <property type="match status" value="1"/>
</dbReference>
<evidence type="ECO:0000259" key="1">
    <source>
        <dbReference type="Pfam" id="PF00561"/>
    </source>
</evidence>
<evidence type="ECO:0000313" key="2">
    <source>
        <dbReference type="EMBL" id="ETS77084.1"/>
    </source>
</evidence>
<protein>
    <recommendedName>
        <fullName evidence="1">AB hydrolase-1 domain-containing protein</fullName>
    </recommendedName>
</protein>
<organism evidence="2 3">
    <name type="scientific">Pestalotiopsis fici (strain W106-1 / CGMCC3.15140)</name>
    <dbReference type="NCBI Taxonomy" id="1229662"/>
    <lineage>
        <taxon>Eukaryota</taxon>
        <taxon>Fungi</taxon>
        <taxon>Dikarya</taxon>
        <taxon>Ascomycota</taxon>
        <taxon>Pezizomycotina</taxon>
        <taxon>Sordariomycetes</taxon>
        <taxon>Xylariomycetidae</taxon>
        <taxon>Amphisphaeriales</taxon>
        <taxon>Sporocadaceae</taxon>
        <taxon>Pestalotiopsis</taxon>
    </lineage>
</organism>
<evidence type="ECO:0000313" key="3">
    <source>
        <dbReference type="Proteomes" id="UP000030651"/>
    </source>
</evidence>
<dbReference type="RefSeq" id="XP_007837730.1">
    <property type="nucleotide sequence ID" value="XM_007839539.1"/>
</dbReference>
<dbReference type="InParanoid" id="W3WTE5"/>
<dbReference type="PANTHER" id="PTHR45763">
    <property type="entry name" value="HYDROLASE, ALPHA/BETA FOLD FAMILY PROTEIN, EXPRESSED-RELATED"/>
    <property type="match status" value="1"/>
</dbReference>
<dbReference type="GeneID" id="19275971"/>
<name>W3WTE5_PESFW</name>
<dbReference type="OMA" id="WTHAEPI"/>
<dbReference type="PANTHER" id="PTHR45763:SF46">
    <property type="entry name" value="AB HYDROLASE-1 DOMAIN-CONTAINING PROTEIN"/>
    <property type="match status" value="1"/>
</dbReference>
<dbReference type="Proteomes" id="UP000030651">
    <property type="component" value="Unassembled WGS sequence"/>
</dbReference>